<evidence type="ECO:0000256" key="1">
    <source>
        <dbReference type="ARBA" id="ARBA00023002"/>
    </source>
</evidence>
<feature type="domain" description="Pyruvate flavodoxin/ferredoxin oxidoreductase pyrimidine binding" evidence="2">
    <location>
        <begin position="14"/>
        <end position="42"/>
    </location>
</feature>
<dbReference type="InterPro" id="IPR029061">
    <property type="entry name" value="THDP-binding"/>
</dbReference>
<dbReference type="GO" id="GO:0047553">
    <property type="term" value="F:2-oxoglutarate synthase activity"/>
    <property type="evidence" value="ECO:0007669"/>
    <property type="project" value="UniProtKB-EC"/>
</dbReference>
<accession>A0AAW5EI69</accession>
<dbReference type="EC" id="1.2.7.3" evidence="3"/>
<dbReference type="Gene3D" id="3.40.50.970">
    <property type="match status" value="1"/>
</dbReference>
<dbReference type="SUPFAM" id="SSF52518">
    <property type="entry name" value="Thiamin diphosphate-binding fold (THDP-binding)"/>
    <property type="match status" value="1"/>
</dbReference>
<dbReference type="InterPro" id="IPR002880">
    <property type="entry name" value="Pyrv_Fd/Flavodoxin_OxRdtase_N"/>
</dbReference>
<dbReference type="Proteomes" id="UP001199644">
    <property type="component" value="Unassembled WGS sequence"/>
</dbReference>
<organism evidence="3 4">
    <name type="scientific">Campylobacter jejuni</name>
    <dbReference type="NCBI Taxonomy" id="197"/>
    <lineage>
        <taxon>Bacteria</taxon>
        <taxon>Pseudomonadati</taxon>
        <taxon>Campylobacterota</taxon>
        <taxon>Epsilonproteobacteria</taxon>
        <taxon>Campylobacterales</taxon>
        <taxon>Campylobacteraceae</taxon>
        <taxon>Campylobacter</taxon>
    </lineage>
</organism>
<evidence type="ECO:0000259" key="2">
    <source>
        <dbReference type="Pfam" id="PF01855"/>
    </source>
</evidence>
<evidence type="ECO:0000313" key="3">
    <source>
        <dbReference type="EMBL" id="MCH3853628.1"/>
    </source>
</evidence>
<dbReference type="EMBL" id="JAJUOL010001138">
    <property type="protein sequence ID" value="MCH3853628.1"/>
    <property type="molecule type" value="Genomic_DNA"/>
</dbReference>
<protein>
    <submittedName>
        <fullName evidence="3">2-oxoacid:acceptor oxidoreductase subunit alpha</fullName>
        <ecNumber evidence="3">1.2.7.3</ecNumber>
    </submittedName>
</protein>
<gene>
    <name evidence="3" type="ORF">LZC39_16185</name>
</gene>
<comment type="caution">
    <text evidence="3">The sequence shown here is derived from an EMBL/GenBank/DDBJ whole genome shotgun (WGS) entry which is preliminary data.</text>
</comment>
<proteinExistence type="predicted"/>
<name>A0AAW5EI69_CAMJU</name>
<keyword evidence="1 3" id="KW-0560">Oxidoreductase</keyword>
<reference evidence="3" key="1">
    <citation type="submission" date="2021-12" db="EMBL/GenBank/DDBJ databases">
        <title>Prevalence of phenicol resistance gene fexA in Campylobacter isolated from poultry supply chain.</title>
        <authorList>
            <person name="Tang B."/>
            <person name="Zheng X."/>
            <person name="Lin J."/>
            <person name="Lin R."/>
            <person name="Yang H."/>
            <person name="Shen Z."/>
            <person name="Xia F."/>
        </authorList>
    </citation>
    <scope>NUCLEOTIDE SEQUENCE</scope>
    <source>
        <strain evidence="3">CJHN2011004</strain>
    </source>
</reference>
<feature type="non-terminal residue" evidence="3">
    <location>
        <position position="43"/>
    </location>
</feature>
<evidence type="ECO:0000313" key="4">
    <source>
        <dbReference type="Proteomes" id="UP001199644"/>
    </source>
</evidence>
<dbReference type="Pfam" id="PF01855">
    <property type="entry name" value="POR_N"/>
    <property type="match status" value="1"/>
</dbReference>
<dbReference type="AlphaFoldDB" id="A0AAW5EI69"/>
<sequence length="43" mass="4592">MREVIATGNVLIAKAAIDCGCKFFGGYPITPSSEIAHELSHML</sequence>